<dbReference type="EMBL" id="UOFU01000071">
    <property type="protein sequence ID" value="VAW95423.1"/>
    <property type="molecule type" value="Genomic_DNA"/>
</dbReference>
<sequence>MSLVREPSWSDSLKTTTLEDASYQITLENDSLDAVLLLVVENDRLRMDLMAVHIFNSPGEDYPQQVSFELDATGTTFKLIFVPFGSIGAFADITVLN</sequence>
<accession>A0A3B1A5P5</accession>
<evidence type="ECO:0000313" key="1">
    <source>
        <dbReference type="EMBL" id="VAW95423.1"/>
    </source>
</evidence>
<protein>
    <submittedName>
        <fullName evidence="1">Uncharacterized protein</fullName>
    </submittedName>
</protein>
<gene>
    <name evidence="1" type="ORF">MNBD_GAMMA20-1523</name>
</gene>
<dbReference type="AlphaFoldDB" id="A0A3B1A5P5"/>
<name>A0A3B1A5P5_9ZZZZ</name>
<organism evidence="1">
    <name type="scientific">hydrothermal vent metagenome</name>
    <dbReference type="NCBI Taxonomy" id="652676"/>
    <lineage>
        <taxon>unclassified sequences</taxon>
        <taxon>metagenomes</taxon>
        <taxon>ecological metagenomes</taxon>
    </lineage>
</organism>
<reference evidence="1" key="1">
    <citation type="submission" date="2018-06" db="EMBL/GenBank/DDBJ databases">
        <authorList>
            <person name="Zhirakovskaya E."/>
        </authorList>
    </citation>
    <scope>NUCLEOTIDE SEQUENCE</scope>
</reference>
<proteinExistence type="predicted"/>